<dbReference type="PROSITE" id="PS01081">
    <property type="entry name" value="HTH_TETR_1"/>
    <property type="match status" value="1"/>
</dbReference>
<dbReference type="InterPro" id="IPR009057">
    <property type="entry name" value="Homeodomain-like_sf"/>
</dbReference>
<dbReference type="InterPro" id="IPR001647">
    <property type="entry name" value="HTH_TetR"/>
</dbReference>
<evidence type="ECO:0000256" key="4">
    <source>
        <dbReference type="ARBA" id="ARBA00023163"/>
    </source>
</evidence>
<evidence type="ECO:0000313" key="7">
    <source>
        <dbReference type="EMBL" id="MBB4889093.1"/>
    </source>
</evidence>
<keyword evidence="1" id="KW-0678">Repressor</keyword>
<dbReference type="EMBL" id="JACHJG010000012">
    <property type="protein sequence ID" value="MBB4889093.1"/>
    <property type="molecule type" value="Genomic_DNA"/>
</dbReference>
<dbReference type="RefSeq" id="WP_184737263.1">
    <property type="nucleotide sequence ID" value="NZ_BMRW01000002.1"/>
</dbReference>
<keyword evidence="8" id="KW-1185">Reference proteome</keyword>
<gene>
    <name evidence="7" type="ORF">FHS38_005168</name>
</gene>
<keyword evidence="2" id="KW-0805">Transcription regulation</keyword>
<evidence type="ECO:0000256" key="1">
    <source>
        <dbReference type="ARBA" id="ARBA00022491"/>
    </source>
</evidence>
<keyword evidence="3 5" id="KW-0238">DNA-binding</keyword>
<organism evidence="7 8">
    <name type="scientific">Streptomyces netropsis</name>
    <name type="common">Streptoverticillium netropsis</name>
    <dbReference type="NCBI Taxonomy" id="55404"/>
    <lineage>
        <taxon>Bacteria</taxon>
        <taxon>Bacillati</taxon>
        <taxon>Actinomycetota</taxon>
        <taxon>Actinomycetes</taxon>
        <taxon>Kitasatosporales</taxon>
        <taxon>Streptomycetaceae</taxon>
        <taxon>Streptomyces</taxon>
    </lineage>
</organism>
<dbReference type="InterPro" id="IPR036271">
    <property type="entry name" value="Tet_transcr_reg_TetR-rel_C_sf"/>
</dbReference>
<evidence type="ECO:0000256" key="5">
    <source>
        <dbReference type="PROSITE-ProRule" id="PRU00335"/>
    </source>
</evidence>
<dbReference type="InterPro" id="IPR023772">
    <property type="entry name" value="DNA-bd_HTH_TetR-type_CS"/>
</dbReference>
<dbReference type="GO" id="GO:0003677">
    <property type="term" value="F:DNA binding"/>
    <property type="evidence" value="ECO:0007669"/>
    <property type="project" value="UniProtKB-UniRule"/>
</dbReference>
<dbReference type="PROSITE" id="PS50977">
    <property type="entry name" value="HTH_TETR_2"/>
    <property type="match status" value="1"/>
</dbReference>
<name>A0A7W7LG90_STRNE</name>
<evidence type="ECO:0000256" key="3">
    <source>
        <dbReference type="ARBA" id="ARBA00023125"/>
    </source>
</evidence>
<dbReference type="Proteomes" id="UP000556436">
    <property type="component" value="Unassembled WGS sequence"/>
</dbReference>
<accession>A0A7W7LG90</accession>
<feature type="DNA-binding region" description="H-T-H motif" evidence="5">
    <location>
        <begin position="31"/>
        <end position="50"/>
    </location>
</feature>
<protein>
    <submittedName>
        <fullName evidence="7">AcrR family transcriptional regulator</fullName>
    </submittedName>
</protein>
<feature type="domain" description="HTH tetR-type" evidence="6">
    <location>
        <begin position="8"/>
        <end position="68"/>
    </location>
</feature>
<sequence length="205" mass="22672">MPKIVDPEARRQAVAAAVLRVVGRDGLEKASLRNVADEAGLAIGSVRHYVTDQADLMALALRELGRRVDRRIYAHAEQLLDPDADIDRRARTEELLAELLPLDGTRHEEAVLWLAFTTAARTRPELRARADALHEGMHALVVRVLREWQRAGGLPDALEVEVEALRLSALLDGLALQVVLQPAHVTPDDARRVLRRHLDALKAGS</sequence>
<evidence type="ECO:0000259" key="6">
    <source>
        <dbReference type="PROSITE" id="PS50977"/>
    </source>
</evidence>
<keyword evidence="4" id="KW-0804">Transcription</keyword>
<dbReference type="SUPFAM" id="SSF46689">
    <property type="entry name" value="Homeodomain-like"/>
    <property type="match status" value="1"/>
</dbReference>
<dbReference type="SUPFAM" id="SSF48498">
    <property type="entry name" value="Tetracyclin repressor-like, C-terminal domain"/>
    <property type="match status" value="1"/>
</dbReference>
<proteinExistence type="predicted"/>
<dbReference type="InterPro" id="IPR039538">
    <property type="entry name" value="BetI_C"/>
</dbReference>
<evidence type="ECO:0000313" key="8">
    <source>
        <dbReference type="Proteomes" id="UP000556436"/>
    </source>
</evidence>
<evidence type="ECO:0000256" key="2">
    <source>
        <dbReference type="ARBA" id="ARBA00023015"/>
    </source>
</evidence>
<dbReference type="Gene3D" id="1.10.357.10">
    <property type="entry name" value="Tetracycline Repressor, domain 2"/>
    <property type="match status" value="1"/>
</dbReference>
<dbReference type="Pfam" id="PF13977">
    <property type="entry name" value="TetR_C_6"/>
    <property type="match status" value="1"/>
</dbReference>
<reference evidence="7 8" key="1">
    <citation type="submission" date="2020-08" db="EMBL/GenBank/DDBJ databases">
        <title>Genomic Encyclopedia of Type Strains, Phase III (KMG-III): the genomes of soil and plant-associated and newly described type strains.</title>
        <authorList>
            <person name="Whitman W."/>
        </authorList>
    </citation>
    <scope>NUCLEOTIDE SEQUENCE [LARGE SCALE GENOMIC DNA]</scope>
    <source>
        <strain evidence="7 8">CECT 3265</strain>
    </source>
</reference>
<dbReference type="AlphaFoldDB" id="A0A7W7LG90"/>
<comment type="caution">
    <text evidence="7">The sequence shown here is derived from an EMBL/GenBank/DDBJ whole genome shotgun (WGS) entry which is preliminary data.</text>
</comment>